<name>A0AA39X9R1_9PEZI</name>
<organism evidence="2 3">
    <name type="scientific">Bombardia bombarda</name>
    <dbReference type="NCBI Taxonomy" id="252184"/>
    <lineage>
        <taxon>Eukaryota</taxon>
        <taxon>Fungi</taxon>
        <taxon>Dikarya</taxon>
        <taxon>Ascomycota</taxon>
        <taxon>Pezizomycotina</taxon>
        <taxon>Sordariomycetes</taxon>
        <taxon>Sordariomycetidae</taxon>
        <taxon>Sordariales</taxon>
        <taxon>Lasiosphaeriaceae</taxon>
        <taxon>Bombardia</taxon>
    </lineage>
</organism>
<feature type="region of interest" description="Disordered" evidence="1">
    <location>
        <begin position="100"/>
        <end position="126"/>
    </location>
</feature>
<feature type="compositionally biased region" description="Polar residues" evidence="1">
    <location>
        <begin position="100"/>
        <end position="109"/>
    </location>
</feature>
<evidence type="ECO:0000313" key="3">
    <source>
        <dbReference type="Proteomes" id="UP001174934"/>
    </source>
</evidence>
<dbReference type="AlphaFoldDB" id="A0AA39X9R1"/>
<comment type="caution">
    <text evidence="2">The sequence shown here is derived from an EMBL/GenBank/DDBJ whole genome shotgun (WGS) entry which is preliminary data.</text>
</comment>
<feature type="compositionally biased region" description="Basic and acidic residues" evidence="1">
    <location>
        <begin position="25"/>
        <end position="39"/>
    </location>
</feature>
<feature type="compositionally biased region" description="Basic and acidic residues" evidence="1">
    <location>
        <begin position="112"/>
        <end position="121"/>
    </location>
</feature>
<dbReference type="Proteomes" id="UP001174934">
    <property type="component" value="Unassembled WGS sequence"/>
</dbReference>
<dbReference type="EMBL" id="JAULSR010000002">
    <property type="protein sequence ID" value="KAK0629913.1"/>
    <property type="molecule type" value="Genomic_DNA"/>
</dbReference>
<evidence type="ECO:0000256" key="1">
    <source>
        <dbReference type="SAM" id="MobiDB-lite"/>
    </source>
</evidence>
<sequence length="227" mass="26274">MDRNNGGNIWEGREGNEAAGRVKSGLRETRRVKSKTERKPSKKRKDTTSMSQINSCCPIQVQASQSWKQPSLPETPFRFACIQRICDKYLHAIFQRHTTHASMTMSKPQNPRRREIPREASNDPQSEACEHHSRWVVVCPSQTLQETERFPRVHRSPIALPTLPHSSPYLPSRSCMHRAQYQRHGVRFVRWQKTQEIKSVVSCCTKPSKYINKTRFATYLPAYLPTA</sequence>
<proteinExistence type="predicted"/>
<accession>A0AA39X9R1</accession>
<keyword evidence="3" id="KW-1185">Reference proteome</keyword>
<reference evidence="2" key="1">
    <citation type="submission" date="2023-06" db="EMBL/GenBank/DDBJ databases">
        <title>Genome-scale phylogeny and comparative genomics of the fungal order Sordariales.</title>
        <authorList>
            <consortium name="Lawrence Berkeley National Laboratory"/>
            <person name="Hensen N."/>
            <person name="Bonometti L."/>
            <person name="Westerberg I."/>
            <person name="Brannstrom I.O."/>
            <person name="Guillou S."/>
            <person name="Cros-Aarteil S."/>
            <person name="Calhoun S."/>
            <person name="Haridas S."/>
            <person name="Kuo A."/>
            <person name="Mondo S."/>
            <person name="Pangilinan J."/>
            <person name="Riley R."/>
            <person name="LaButti K."/>
            <person name="Andreopoulos B."/>
            <person name="Lipzen A."/>
            <person name="Chen C."/>
            <person name="Yanf M."/>
            <person name="Daum C."/>
            <person name="Ng V."/>
            <person name="Clum A."/>
            <person name="Steindorff A."/>
            <person name="Ohm R."/>
            <person name="Martin F."/>
            <person name="Silar P."/>
            <person name="Natvig D."/>
            <person name="Lalanne C."/>
            <person name="Gautier V."/>
            <person name="Ament-velasquez S.L."/>
            <person name="Kruys A."/>
            <person name="Hutchinson M.I."/>
            <person name="Powell A.J."/>
            <person name="Barry K."/>
            <person name="Miller A.N."/>
            <person name="Grigoriev I.V."/>
            <person name="Debuchy R."/>
            <person name="Gladieux P."/>
            <person name="Thoren M.H."/>
            <person name="Johannesson H."/>
        </authorList>
    </citation>
    <scope>NUCLEOTIDE SEQUENCE</scope>
    <source>
        <strain evidence="2">SMH3391-2</strain>
    </source>
</reference>
<gene>
    <name evidence="2" type="ORF">B0T17DRAFT_203611</name>
</gene>
<evidence type="ECO:0000313" key="2">
    <source>
        <dbReference type="EMBL" id="KAK0629913.1"/>
    </source>
</evidence>
<feature type="region of interest" description="Disordered" evidence="1">
    <location>
        <begin position="1"/>
        <end position="53"/>
    </location>
</feature>
<protein>
    <submittedName>
        <fullName evidence="2">Uncharacterized protein</fullName>
    </submittedName>
</protein>